<keyword evidence="5" id="KW-1185">Reference proteome</keyword>
<keyword evidence="2" id="KW-0547">Nucleotide-binding</keyword>
<evidence type="ECO:0000256" key="2">
    <source>
        <dbReference type="PIRSR" id="PIRSR000705-3"/>
    </source>
</evidence>
<dbReference type="InterPro" id="IPR050566">
    <property type="entry name" value="Deoxyribonucleoside_kinase"/>
</dbReference>
<keyword evidence="2" id="KW-0067">ATP-binding</keyword>
<accession>A0A6B9XID6</accession>
<reference evidence="4" key="1">
    <citation type="journal article" date="2020" name="Arch. Virol.">
        <title>Complete genome sequence and analysis of a novel lymphocystivirus detected in whitemouth croaker (Micropogonias furnieri): lymphocystis disease virus 4.</title>
        <authorList>
            <person name="Doszpoly A."/>
            <person name="Kajan G.L."/>
            <person name="Puentes R."/>
            <person name="Perretta A."/>
        </authorList>
    </citation>
    <scope>NUCLEOTIDE SEQUENCE</scope>
    <source>
        <strain evidence="4">LCDV-WC</strain>
    </source>
</reference>
<evidence type="ECO:0000313" key="5">
    <source>
        <dbReference type="Proteomes" id="UP000678193"/>
    </source>
</evidence>
<dbReference type="InterPro" id="IPR027417">
    <property type="entry name" value="P-loop_NTPase"/>
</dbReference>
<protein>
    <submittedName>
        <fullName evidence="4">Deoxynucleoside kinase</fullName>
    </submittedName>
</protein>
<feature type="active site" description="Proton acceptor" evidence="1">
    <location>
        <position position="83"/>
    </location>
</feature>
<evidence type="ECO:0000256" key="1">
    <source>
        <dbReference type="PIRSR" id="PIRSR000705-1"/>
    </source>
</evidence>
<dbReference type="CDD" id="cd01673">
    <property type="entry name" value="dNK"/>
    <property type="match status" value="1"/>
</dbReference>
<evidence type="ECO:0000259" key="3">
    <source>
        <dbReference type="Pfam" id="PF01712"/>
    </source>
</evidence>
<dbReference type="PIRSF" id="PIRSF000705">
    <property type="entry name" value="DNK"/>
    <property type="match status" value="1"/>
</dbReference>
<feature type="domain" description="Deoxynucleoside kinase" evidence="3">
    <location>
        <begin position="5"/>
        <end position="161"/>
    </location>
</feature>
<dbReference type="GO" id="GO:0019136">
    <property type="term" value="F:deoxynucleoside kinase activity"/>
    <property type="evidence" value="ECO:0007669"/>
    <property type="project" value="InterPro"/>
</dbReference>
<dbReference type="Gene3D" id="3.40.50.300">
    <property type="entry name" value="P-loop containing nucleotide triphosphate hydrolases"/>
    <property type="match status" value="1"/>
</dbReference>
<dbReference type="RefSeq" id="YP_010087910.1">
    <property type="nucleotide sequence ID" value="NC_055603.1"/>
</dbReference>
<dbReference type="SUPFAM" id="SSF52540">
    <property type="entry name" value="P-loop containing nucleoside triphosphate hydrolases"/>
    <property type="match status" value="1"/>
</dbReference>
<dbReference type="PANTHER" id="PTHR10513">
    <property type="entry name" value="DEOXYNUCLEOSIDE KINASE"/>
    <property type="match status" value="1"/>
</dbReference>
<keyword evidence="4" id="KW-0418">Kinase</keyword>
<dbReference type="EMBL" id="MN803438">
    <property type="protein sequence ID" value="QHR78510.1"/>
    <property type="molecule type" value="Genomic_DNA"/>
</dbReference>
<dbReference type="KEGG" id="vg:65103243"/>
<dbReference type="Pfam" id="PF01712">
    <property type="entry name" value="dNK"/>
    <property type="match status" value="1"/>
</dbReference>
<sequence length="196" mass="22593">MSKIVCIGGNIGSGKTTLLEELAKEGYAILREDINLWQPIFNNSLNNPDKWYFISQINIMLTQYEQYKKSKKILPEDCCLIVERTPECCLFFSEVARKIGLLSYDELDVIRKLYNVIKWEPSLYLFLNTPIQTCLERISRRGRPFEAKITVDYLVALDSYFGSKPTIFLDGKLSSEELCEKVKEHLIAFNLTNDSG</sequence>
<dbReference type="Proteomes" id="UP000678193">
    <property type="component" value="Segment"/>
</dbReference>
<name>A0A6B9XID6_9VIRU</name>
<dbReference type="GeneID" id="65103243"/>
<dbReference type="InterPro" id="IPR002624">
    <property type="entry name" value="DCK/DGK"/>
</dbReference>
<evidence type="ECO:0000313" key="4">
    <source>
        <dbReference type="EMBL" id="QHR78510.1"/>
    </source>
</evidence>
<dbReference type="GO" id="GO:0005524">
    <property type="term" value="F:ATP binding"/>
    <property type="evidence" value="ECO:0007669"/>
    <property type="project" value="UniProtKB-KW"/>
</dbReference>
<dbReference type="PANTHER" id="PTHR10513:SF35">
    <property type="entry name" value="DEOXYADENOSINE KINASE"/>
    <property type="match status" value="1"/>
</dbReference>
<feature type="binding site" evidence="2">
    <location>
        <begin position="9"/>
        <end position="17"/>
    </location>
    <ligand>
        <name>ATP</name>
        <dbReference type="ChEBI" id="CHEBI:30616"/>
    </ligand>
</feature>
<organism evidence="4 5">
    <name type="scientific">Lymphocystis disease virus 4</name>
    <dbReference type="NCBI Taxonomy" id="2704413"/>
    <lineage>
        <taxon>Viruses</taxon>
        <taxon>Varidnaviria</taxon>
        <taxon>Bamfordvirae</taxon>
        <taxon>Nucleocytoviricota</taxon>
        <taxon>Megaviricetes</taxon>
        <taxon>Pimascovirales</taxon>
        <taxon>Pimascovirales incertae sedis</taxon>
        <taxon>Iridoviridae</taxon>
        <taxon>Alphairidovirinae</taxon>
        <taxon>Lymphocystivirus</taxon>
        <taxon>Lymphocystivirus micropogonias1</taxon>
    </lineage>
</organism>
<dbReference type="InterPro" id="IPR031314">
    <property type="entry name" value="DNK_dom"/>
</dbReference>
<proteinExistence type="predicted"/>
<keyword evidence="4" id="KW-0808">Transferase</keyword>
<feature type="binding site" evidence="2">
    <location>
        <begin position="137"/>
        <end position="141"/>
    </location>
    <ligand>
        <name>ATP</name>
        <dbReference type="ChEBI" id="CHEBI:30616"/>
    </ligand>
</feature>